<name>A0A9N9ZD28_9HYPO</name>
<dbReference type="EMBL" id="CABFOC020000046">
    <property type="protein sequence ID" value="CAH0054000.1"/>
    <property type="molecule type" value="Genomic_DNA"/>
</dbReference>
<dbReference type="Proteomes" id="UP000775872">
    <property type="component" value="Unassembled WGS sequence"/>
</dbReference>
<keyword evidence="2" id="KW-1185">Reference proteome</keyword>
<evidence type="ECO:0000313" key="2">
    <source>
        <dbReference type="Proteomes" id="UP000775872"/>
    </source>
</evidence>
<organism evidence="1 2">
    <name type="scientific">Clonostachys solani</name>
    <dbReference type="NCBI Taxonomy" id="160281"/>
    <lineage>
        <taxon>Eukaryota</taxon>
        <taxon>Fungi</taxon>
        <taxon>Dikarya</taxon>
        <taxon>Ascomycota</taxon>
        <taxon>Pezizomycotina</taxon>
        <taxon>Sordariomycetes</taxon>
        <taxon>Hypocreomycetidae</taxon>
        <taxon>Hypocreales</taxon>
        <taxon>Bionectriaceae</taxon>
        <taxon>Clonostachys</taxon>
    </lineage>
</organism>
<gene>
    <name evidence="1" type="ORF">CSOL1703_00015189</name>
</gene>
<reference evidence="2" key="1">
    <citation type="submission" date="2019-06" db="EMBL/GenBank/DDBJ databases">
        <authorList>
            <person name="Broberg M."/>
        </authorList>
    </citation>
    <scope>NUCLEOTIDE SEQUENCE [LARGE SCALE GENOMIC DNA]</scope>
</reference>
<proteinExistence type="predicted"/>
<accession>A0A9N9ZD28</accession>
<protein>
    <submittedName>
        <fullName evidence="1">Uncharacterized protein</fullName>
    </submittedName>
</protein>
<sequence length="113" mass="13110">MPRISHYNNINKDNKKSYIYHQPSNIYLIYFSREYILILILPFKNILKSILDYYTYNLAIGKYRWKDRYKDSGQLKSSYNREAVVLLAAITPYTIEGTNGESCGGLKADGGKI</sequence>
<dbReference type="AlphaFoldDB" id="A0A9N9ZD28"/>
<reference evidence="1 2" key="2">
    <citation type="submission" date="2021-10" db="EMBL/GenBank/DDBJ databases">
        <authorList>
            <person name="Piombo E."/>
        </authorList>
    </citation>
    <scope>NUCLEOTIDE SEQUENCE [LARGE SCALE GENOMIC DNA]</scope>
</reference>
<evidence type="ECO:0000313" key="1">
    <source>
        <dbReference type="EMBL" id="CAH0054000.1"/>
    </source>
</evidence>
<comment type="caution">
    <text evidence="1">The sequence shown here is derived from an EMBL/GenBank/DDBJ whole genome shotgun (WGS) entry which is preliminary data.</text>
</comment>